<dbReference type="Proteomes" id="UP000222310">
    <property type="component" value="Unassembled WGS sequence"/>
</dbReference>
<protein>
    <recommendedName>
        <fullName evidence="6">GDT1 family protein</fullName>
    </recommendedName>
</protein>
<dbReference type="Pfam" id="PF01169">
    <property type="entry name" value="GDT1"/>
    <property type="match status" value="1"/>
</dbReference>
<evidence type="ECO:0000256" key="3">
    <source>
        <dbReference type="ARBA" id="ARBA00022692"/>
    </source>
</evidence>
<dbReference type="GeneID" id="57092331"/>
<comment type="subcellular location">
    <subcellularLocation>
        <location evidence="1 6">Membrane</location>
        <topology evidence="1 6">Multi-pass membrane protein</topology>
    </subcellularLocation>
</comment>
<dbReference type="GO" id="GO:0046873">
    <property type="term" value="F:metal ion transmembrane transporter activity"/>
    <property type="evidence" value="ECO:0007669"/>
    <property type="project" value="InterPro"/>
</dbReference>
<comment type="caution">
    <text evidence="7">The sequence shown here is derived from an EMBL/GenBank/DDBJ whole genome shotgun (WGS) entry which is preliminary data.</text>
</comment>
<feature type="transmembrane region" description="Helical" evidence="6">
    <location>
        <begin position="52"/>
        <end position="69"/>
    </location>
</feature>
<dbReference type="EMBL" id="LAHD01000013">
    <property type="protein sequence ID" value="PHK05675.1"/>
    <property type="molecule type" value="Genomic_DNA"/>
</dbReference>
<evidence type="ECO:0000256" key="5">
    <source>
        <dbReference type="ARBA" id="ARBA00023136"/>
    </source>
</evidence>
<evidence type="ECO:0000256" key="1">
    <source>
        <dbReference type="ARBA" id="ARBA00004141"/>
    </source>
</evidence>
<organism evidence="7 8">
    <name type="scientific">Nostoc linckia z8</name>
    <dbReference type="NCBI Taxonomy" id="1628746"/>
    <lineage>
        <taxon>Bacteria</taxon>
        <taxon>Bacillati</taxon>
        <taxon>Cyanobacteriota</taxon>
        <taxon>Cyanophyceae</taxon>
        <taxon>Nostocales</taxon>
        <taxon>Nostocaceae</taxon>
        <taxon>Nostoc</taxon>
    </lineage>
</organism>
<evidence type="ECO:0000256" key="6">
    <source>
        <dbReference type="RuleBase" id="RU365102"/>
    </source>
</evidence>
<keyword evidence="3 6" id="KW-0812">Transmembrane</keyword>
<dbReference type="AlphaFoldDB" id="A0A9Q5ZEX7"/>
<comment type="caution">
    <text evidence="6">Lacks conserved residue(s) required for the propagation of feature annotation.</text>
</comment>
<evidence type="ECO:0000256" key="2">
    <source>
        <dbReference type="ARBA" id="ARBA00009190"/>
    </source>
</evidence>
<name>A0A9Q5ZEX7_NOSLI</name>
<reference evidence="7 8" key="1">
    <citation type="submission" date="2015-02" db="EMBL/GenBank/DDBJ databases">
        <title>Nostoc linckia genome annotation.</title>
        <authorList>
            <person name="Zhou Z."/>
        </authorList>
    </citation>
    <scope>NUCLEOTIDE SEQUENCE [LARGE SCALE GENOMIC DNA]</scope>
    <source>
        <strain evidence="8">z8</strain>
    </source>
</reference>
<dbReference type="InterPro" id="IPR001727">
    <property type="entry name" value="GDT1-like"/>
</dbReference>
<keyword evidence="4 6" id="KW-1133">Transmembrane helix</keyword>
<evidence type="ECO:0000313" key="8">
    <source>
        <dbReference type="Proteomes" id="UP000222310"/>
    </source>
</evidence>
<accession>A0A9Q5ZEX7</accession>
<feature type="transmembrane region" description="Helical" evidence="6">
    <location>
        <begin position="89"/>
        <end position="112"/>
    </location>
</feature>
<dbReference type="RefSeq" id="WP_099066976.1">
    <property type="nucleotide sequence ID" value="NZ_LAHD01000013.1"/>
</dbReference>
<comment type="similarity">
    <text evidence="2 6">Belongs to the GDT1 family.</text>
</comment>
<evidence type="ECO:0000313" key="7">
    <source>
        <dbReference type="EMBL" id="PHK05675.1"/>
    </source>
</evidence>
<feature type="transmembrane region" description="Helical" evidence="6">
    <location>
        <begin position="124"/>
        <end position="142"/>
    </location>
</feature>
<keyword evidence="5 6" id="KW-0472">Membrane</keyword>
<gene>
    <name evidence="7" type="ORF">VF08_06715</name>
</gene>
<proteinExistence type="inferred from homology"/>
<sequence>MKLDSAPIGISGISSSEIELELKDSDDFNLTSPQCLPDKSVVADNPRKQESALAIFGTTFITIFLAEIGDKTQLSTLLMSAESHSPWLVFIGSAAALITTSLLGVLLGSWIASRLSPKTVEKSAGVMLLLISLMLFWDVLIGH</sequence>
<dbReference type="PANTHER" id="PTHR12608:SF1">
    <property type="entry name" value="TRANSMEMBRANE PROTEIN 165"/>
    <property type="match status" value="1"/>
</dbReference>
<evidence type="ECO:0000256" key="4">
    <source>
        <dbReference type="ARBA" id="ARBA00022989"/>
    </source>
</evidence>
<dbReference type="PANTHER" id="PTHR12608">
    <property type="entry name" value="TRANSMEMBRANE PROTEIN HTP-1 RELATED"/>
    <property type="match status" value="1"/>
</dbReference>
<dbReference type="GO" id="GO:0016020">
    <property type="term" value="C:membrane"/>
    <property type="evidence" value="ECO:0007669"/>
    <property type="project" value="UniProtKB-SubCell"/>
</dbReference>